<dbReference type="InterPro" id="IPR001478">
    <property type="entry name" value="PDZ"/>
</dbReference>
<gene>
    <name evidence="5" type="primary">GRASP</name>
    <name evidence="5" type="ORF">BLAG_LOCUS10182</name>
</gene>
<evidence type="ECO:0000256" key="1">
    <source>
        <dbReference type="ARBA" id="ARBA00004496"/>
    </source>
</evidence>
<organism evidence="5 6">
    <name type="scientific">Branchiostoma lanceolatum</name>
    <name type="common">Common lancelet</name>
    <name type="synonym">Amphioxus lanceolatum</name>
    <dbReference type="NCBI Taxonomy" id="7740"/>
    <lineage>
        <taxon>Eukaryota</taxon>
        <taxon>Metazoa</taxon>
        <taxon>Chordata</taxon>
        <taxon>Cephalochordata</taxon>
        <taxon>Leptocardii</taxon>
        <taxon>Amphioxiformes</taxon>
        <taxon>Branchiostomatidae</taxon>
        <taxon>Branchiostoma</taxon>
    </lineage>
</organism>
<keyword evidence="6" id="KW-1185">Reference proteome</keyword>
<dbReference type="InterPro" id="IPR036034">
    <property type="entry name" value="PDZ_sf"/>
</dbReference>
<sequence length="693" mass="78544">MSWKDDIWRPDSSEIPGGRERDASVDESPRARDDLTSPEENRRRRKLVLNRIRGEPFGFELQTYGIHHSGWQELELCTYVSRVHDDSPAFYCGLTPGDVILSVNDVDVAHADHQVIVQYIREAGDKLVLIVLFENCIKKVELEVKLLKTKRLLFNRELELRALVMKEKQILKGVTLTTGARNRECSGDVTSLGYKPVLGSSVRPFSSQQLLQMFLVKVPEGTASLLSWLKYPLLRTRVDKNKNSLPICEPGLSKFGRWITAHPWDEVYTATTTTDKANAFYTTLTAAIDKFFPAKTVKLHPEDKPWICPKPLTEFDHATAIKCLLDLGVRPALAPWVYNFMSNRRQRVNYMGETSDWTHLTCGVAQGTILGPIIFMAMIDGALRDVCDRWKYVDDMNLAQTWSIHQPCSLQLTLDNLNIWIGQHKMKLNPGKCKALHVCYAKSPPQPEPLTIDGQELETVGSVKVVGVTVQSDLKWNLHVSQMISGANRKLYLLRRLKCFGNCSTTGPVHMETQQGTETDCNNPREVRRETAGTVAPLLPIQFIRRGQKPRGVAPTRGSSNIGGGPLCRGVWEMLVDLDKQLHFPSVICETALRPDLVLWSVDQKSVVIVELTVPWEENLQTAYERNKLKYEELVQECRENGWRTQLYPVEVGVRGFVGASLLRLYRDLKIRGKAQTQLVRLVSEEVEKSRFG</sequence>
<accession>A0A8J9Z8S3</accession>
<dbReference type="Gene3D" id="2.30.42.10">
    <property type="match status" value="1"/>
</dbReference>
<dbReference type="OrthoDB" id="10048168at2759"/>
<dbReference type="InterPro" id="IPR052122">
    <property type="entry name" value="Intracell_Traff_Signaling_Reg"/>
</dbReference>
<evidence type="ECO:0000259" key="4">
    <source>
        <dbReference type="PROSITE" id="PS50106"/>
    </source>
</evidence>
<dbReference type="AlphaFoldDB" id="A0A8J9Z8S3"/>
<proteinExistence type="predicted"/>
<evidence type="ECO:0000313" key="6">
    <source>
        <dbReference type="Proteomes" id="UP000838412"/>
    </source>
</evidence>
<evidence type="ECO:0000313" key="5">
    <source>
        <dbReference type="EMBL" id="CAH1248899.1"/>
    </source>
</evidence>
<feature type="region of interest" description="Disordered" evidence="3">
    <location>
        <begin position="1"/>
        <end position="41"/>
    </location>
</feature>
<dbReference type="InterPro" id="IPR041489">
    <property type="entry name" value="PDZ_6"/>
</dbReference>
<protein>
    <submittedName>
        <fullName evidence="5">GRASP protein</fullName>
    </submittedName>
</protein>
<name>A0A8J9Z8S3_BRALA</name>
<dbReference type="InterPro" id="IPR000477">
    <property type="entry name" value="RT_dom"/>
</dbReference>
<dbReference type="SMART" id="SM00228">
    <property type="entry name" value="PDZ"/>
    <property type="match status" value="1"/>
</dbReference>
<dbReference type="GO" id="GO:0005737">
    <property type="term" value="C:cytoplasm"/>
    <property type="evidence" value="ECO:0007669"/>
    <property type="project" value="UniProtKB-SubCell"/>
</dbReference>
<evidence type="ECO:0000256" key="3">
    <source>
        <dbReference type="SAM" id="MobiDB-lite"/>
    </source>
</evidence>
<dbReference type="SUPFAM" id="SSF50156">
    <property type="entry name" value="PDZ domain-like"/>
    <property type="match status" value="1"/>
</dbReference>
<dbReference type="Proteomes" id="UP000838412">
    <property type="component" value="Chromosome 17"/>
</dbReference>
<dbReference type="PROSITE" id="PS50106">
    <property type="entry name" value="PDZ"/>
    <property type="match status" value="1"/>
</dbReference>
<comment type="subcellular location">
    <subcellularLocation>
        <location evidence="1">Cytoplasm</location>
    </subcellularLocation>
</comment>
<reference evidence="5" key="1">
    <citation type="submission" date="2022-01" db="EMBL/GenBank/DDBJ databases">
        <authorList>
            <person name="Braso-Vives M."/>
        </authorList>
    </citation>
    <scope>NUCLEOTIDE SEQUENCE</scope>
</reference>
<dbReference type="CDD" id="cd06713">
    <property type="entry name" value="PDZ_tamalin_CYTIP-like"/>
    <property type="match status" value="1"/>
</dbReference>
<feature type="domain" description="PDZ" evidence="4">
    <location>
        <begin position="46"/>
        <end position="135"/>
    </location>
</feature>
<dbReference type="Pfam" id="PF00078">
    <property type="entry name" value="RVT_1"/>
    <property type="match status" value="1"/>
</dbReference>
<dbReference type="EMBL" id="OV696702">
    <property type="protein sequence ID" value="CAH1248899.1"/>
    <property type="molecule type" value="Genomic_DNA"/>
</dbReference>
<evidence type="ECO:0000256" key="2">
    <source>
        <dbReference type="ARBA" id="ARBA00022490"/>
    </source>
</evidence>
<dbReference type="Pfam" id="PF17820">
    <property type="entry name" value="PDZ_6"/>
    <property type="match status" value="1"/>
</dbReference>
<dbReference type="PANTHER" id="PTHR15963">
    <property type="entry name" value="GENERAL RECEPTOR FOR PHOSPHOINOSITIDES 1-ASSOCIATED SCAFFOLD PROTEIN-RELATED"/>
    <property type="match status" value="1"/>
</dbReference>
<dbReference type="PANTHER" id="PTHR15963:SF5">
    <property type="entry name" value="SHORT SPINDLE 6, ISOFORM A"/>
    <property type="match status" value="1"/>
</dbReference>
<keyword evidence="2" id="KW-0963">Cytoplasm</keyword>